<name>A0A1G7FU45_9BACT</name>
<accession>A0A1G7FU45</accession>
<evidence type="ECO:0000313" key="1">
    <source>
        <dbReference type="EMBL" id="SDE79414.1"/>
    </source>
</evidence>
<dbReference type="AlphaFoldDB" id="A0A1G7FU45"/>
<dbReference type="EMBL" id="LT629690">
    <property type="protein sequence ID" value="SDE79414.1"/>
    <property type="molecule type" value="Genomic_DNA"/>
</dbReference>
<dbReference type="RefSeq" id="WP_083343712.1">
    <property type="nucleotide sequence ID" value="NZ_LT629690.1"/>
</dbReference>
<proteinExistence type="predicted"/>
<dbReference type="OrthoDB" id="9776077at2"/>
<reference evidence="1 2" key="1">
    <citation type="submission" date="2016-10" db="EMBL/GenBank/DDBJ databases">
        <authorList>
            <person name="de Groot N.N."/>
        </authorList>
    </citation>
    <scope>NUCLEOTIDE SEQUENCE [LARGE SCALE GENOMIC DNA]</scope>
    <source>
        <strain evidence="1 2">GAS232</strain>
    </source>
</reference>
<dbReference type="InterPro" id="IPR045499">
    <property type="entry name" value="DUF6492"/>
</dbReference>
<organism evidence="1 2">
    <name type="scientific">Terriglobus roseus</name>
    <dbReference type="NCBI Taxonomy" id="392734"/>
    <lineage>
        <taxon>Bacteria</taxon>
        <taxon>Pseudomonadati</taxon>
        <taxon>Acidobacteriota</taxon>
        <taxon>Terriglobia</taxon>
        <taxon>Terriglobales</taxon>
        <taxon>Acidobacteriaceae</taxon>
        <taxon>Terriglobus</taxon>
    </lineage>
</organism>
<sequence>MKLSAVMPLKTTGRHYADNIPRCDILFSSLRHFSTPDIFDRFLIVVPHDEVETAKKYSQAWSDFPIEIVDESEHFGVFQKYNQRHQIRNWHRQQIIKLYGSELINTEYFLVFDPDTFATHPFTIDTLLPGGKALTHMQSREIEKVFWSNSAELLKQDPHLEKDGIWLTPVTMSATLCRALHKRLEDMFDIPWMEVLLQRYAMDWTEYTLYWLNAEQQGLIDQFHAFPEPGGVELHTSQSIWRAGTGGENLQKWDAAKHFSPDDKGIFAVIQSNTGLNIDQITKKLEPYMPIQRQAYDRQFDLKLKIAETYSALVRQVMKRAGGALGGR</sequence>
<evidence type="ECO:0000313" key="2">
    <source>
        <dbReference type="Proteomes" id="UP000182427"/>
    </source>
</evidence>
<protein>
    <submittedName>
        <fullName evidence="1">Uncharacterized protein</fullName>
    </submittedName>
</protein>
<gene>
    <name evidence="1" type="ORF">SAMN05444167_0449</name>
</gene>
<dbReference type="Proteomes" id="UP000182427">
    <property type="component" value="Chromosome I"/>
</dbReference>
<dbReference type="Pfam" id="PF20102">
    <property type="entry name" value="DUF6492"/>
    <property type="match status" value="1"/>
</dbReference>
<keyword evidence="2" id="KW-1185">Reference proteome</keyword>